<dbReference type="KEGG" id="jde:Jden_2165"/>
<dbReference type="eggNOG" id="COG4626">
    <property type="taxonomic scope" value="Bacteria"/>
</dbReference>
<gene>
    <name evidence="1" type="ordered locus">Jden_2165</name>
</gene>
<reference evidence="1 2" key="1">
    <citation type="journal article" date="2009" name="Stand. Genomic Sci.">
        <title>Complete genome sequence of Jonesia denitrificans type strain (Prevot 55134).</title>
        <authorList>
            <person name="Pukall R."/>
            <person name="Gehrich-Schroter G."/>
            <person name="Lapidus A."/>
            <person name="Nolan M."/>
            <person name="Glavina Del Rio T."/>
            <person name="Lucas S."/>
            <person name="Chen F."/>
            <person name="Tice H."/>
            <person name="Pitluck S."/>
            <person name="Cheng J.F."/>
            <person name="Copeland A."/>
            <person name="Saunders E."/>
            <person name="Brettin T."/>
            <person name="Detter J.C."/>
            <person name="Bruce D."/>
            <person name="Goodwin L."/>
            <person name="Pati A."/>
            <person name="Ivanova N."/>
            <person name="Mavromatis K."/>
            <person name="Ovchinnikova G."/>
            <person name="Chen A."/>
            <person name="Palaniappan K."/>
            <person name="Land M."/>
            <person name="Hauser L."/>
            <person name="Chang Y.J."/>
            <person name="Jeffries C.D."/>
            <person name="Chain P."/>
            <person name="Goker M."/>
            <person name="Bristow J."/>
            <person name="Eisen J.A."/>
            <person name="Markowitz V."/>
            <person name="Hugenholtz P."/>
            <person name="Kyrpides N.C."/>
            <person name="Klenk H.P."/>
            <person name="Han C."/>
        </authorList>
    </citation>
    <scope>NUCLEOTIDE SEQUENCE [LARGE SCALE GENOMIC DNA]</scope>
    <source>
        <strain evidence="2">ATCC 14870 / DSM 20603 / BCRC 15368 / CIP 55.134 / JCM 11481 / NBRC 15587 / NCTC 10816 / Prevot 55134</strain>
    </source>
</reference>
<sequence>MARVRDASGPALITSHEAEKREIIAWYRGFLEDALPPIGLEWEPVKIGPTWQWDDGWSLPDRTLGWEVLAWCGLWLKGKRDKPWQYTAEQARFILWFYALDEAGQFAYHSAVLQRLKGWGKDPLAATLALASMLAPIDFDHWDEDGEPVGRDSENAWVQLVAVSQEQTKNTMKLMPGLITAEAREFYGIQPSRLNVWALGDTRQIEAVTNSVMAIEGGRPTLVVRNETQNWNSSNGGHDMAGALEGNAAKRDIDSPARMLDICNAYRPGEDSVGQRMREAYESTLGDVDDPDSAPKAMDFGVLYDSLEAPPEAPLTAEAAPSVVEAIRGDAVWLDAKGRILKSILNPANPPSESRRKWYNQITAREDAYLSPQEIDPLKDESKVVRQGEEIVMFFDGAKTDDATGLVGCRVSDGHVFVIGMWQRPPGERGKDWVVPRNKVDYAVDRAFSDYRVSAFWGDPSHVLDDESKDRFWDGLFDQWHRKYGRRLKLWADGKKHSVMFDMADFPKQKDFVGAVEAFLADVEDENFTWDGDIRLRQHFLNAVRMPTRAGLSIGKEHRESKRKIDLAVCAIGARMVRRAYLNNAKKRGGKAW</sequence>
<dbReference type="AlphaFoldDB" id="C7R1G7"/>
<evidence type="ECO:0000313" key="1">
    <source>
        <dbReference type="EMBL" id="ACV09802.1"/>
    </source>
</evidence>
<organism evidence="1 2">
    <name type="scientific">Jonesia denitrificans (strain ATCC 14870 / DSM 20603 / BCRC 15368 / CIP 55.134 / JCM 11481 / NBRC 15587 / NCTC 10816 / Prevot 55134)</name>
    <name type="common">Listeria denitrificans</name>
    <dbReference type="NCBI Taxonomy" id="471856"/>
    <lineage>
        <taxon>Bacteria</taxon>
        <taxon>Bacillati</taxon>
        <taxon>Actinomycetota</taxon>
        <taxon>Actinomycetes</taxon>
        <taxon>Micrococcales</taxon>
        <taxon>Jonesiaceae</taxon>
        <taxon>Jonesia</taxon>
    </lineage>
</organism>
<protein>
    <recommendedName>
        <fullName evidence="3">Terminase</fullName>
    </recommendedName>
</protein>
<keyword evidence="2" id="KW-1185">Reference proteome</keyword>
<evidence type="ECO:0000313" key="2">
    <source>
        <dbReference type="Proteomes" id="UP000000628"/>
    </source>
</evidence>
<evidence type="ECO:0008006" key="3">
    <source>
        <dbReference type="Google" id="ProtNLM"/>
    </source>
</evidence>
<accession>C7R1G7</accession>
<dbReference type="Proteomes" id="UP000000628">
    <property type="component" value="Chromosome"/>
</dbReference>
<dbReference type="STRING" id="471856.Jden_2165"/>
<dbReference type="HOGENOM" id="CLU_036719_0_0_11"/>
<dbReference type="EMBL" id="CP001706">
    <property type="protein sequence ID" value="ACV09802.1"/>
    <property type="molecule type" value="Genomic_DNA"/>
</dbReference>
<proteinExistence type="predicted"/>
<dbReference type="OrthoDB" id="3197057at2"/>
<name>C7R1G7_JONDD</name>